<evidence type="ECO:0000313" key="3">
    <source>
        <dbReference type="Proteomes" id="UP000054600"/>
    </source>
</evidence>
<dbReference type="Proteomes" id="UP000054600">
    <property type="component" value="Unassembled WGS sequence"/>
</dbReference>
<dbReference type="InterPro" id="IPR051531">
    <property type="entry name" value="N-acetyltransferase"/>
</dbReference>
<accession>A0A0W0ZAZ2</accession>
<protein>
    <submittedName>
        <fullName evidence="2">Acetyltransferase</fullName>
    </submittedName>
</protein>
<keyword evidence="3" id="KW-1185">Reference proteome</keyword>
<dbReference type="PROSITE" id="PS51186">
    <property type="entry name" value="GNAT"/>
    <property type="match status" value="1"/>
</dbReference>
<evidence type="ECO:0000259" key="1">
    <source>
        <dbReference type="PROSITE" id="PS51186"/>
    </source>
</evidence>
<dbReference type="OrthoDB" id="9801656at2"/>
<dbReference type="EMBL" id="LNYW01000007">
    <property type="protein sequence ID" value="KTD66067.1"/>
    <property type="molecule type" value="Genomic_DNA"/>
</dbReference>
<feature type="domain" description="N-acetyltransferase" evidence="1">
    <location>
        <begin position="9"/>
        <end position="178"/>
    </location>
</feature>
<evidence type="ECO:0000313" key="2">
    <source>
        <dbReference type="EMBL" id="KTD66067.1"/>
    </source>
</evidence>
<dbReference type="Pfam" id="PF13302">
    <property type="entry name" value="Acetyltransf_3"/>
    <property type="match status" value="1"/>
</dbReference>
<comment type="caution">
    <text evidence="2">The sequence shown here is derived from an EMBL/GenBank/DDBJ whole genome shotgun (WGS) entry which is preliminary data.</text>
</comment>
<dbReference type="STRING" id="1122169.Lsha_0143"/>
<organism evidence="2 3">
    <name type="scientific">Legionella shakespearei DSM 23087</name>
    <dbReference type="NCBI Taxonomy" id="1122169"/>
    <lineage>
        <taxon>Bacteria</taxon>
        <taxon>Pseudomonadati</taxon>
        <taxon>Pseudomonadota</taxon>
        <taxon>Gammaproteobacteria</taxon>
        <taxon>Legionellales</taxon>
        <taxon>Legionellaceae</taxon>
        <taxon>Legionella</taxon>
    </lineage>
</organism>
<dbReference type="InterPro" id="IPR016181">
    <property type="entry name" value="Acyl_CoA_acyltransferase"/>
</dbReference>
<dbReference type="SUPFAM" id="SSF55729">
    <property type="entry name" value="Acyl-CoA N-acyltransferases (Nat)"/>
    <property type="match status" value="1"/>
</dbReference>
<reference evidence="2 3" key="1">
    <citation type="submission" date="2015-11" db="EMBL/GenBank/DDBJ databases">
        <title>Genomic analysis of 38 Legionella species identifies large and diverse effector repertoires.</title>
        <authorList>
            <person name="Burstein D."/>
            <person name="Amaro F."/>
            <person name="Zusman T."/>
            <person name="Lifshitz Z."/>
            <person name="Cohen O."/>
            <person name="Gilbert J.A."/>
            <person name="Pupko T."/>
            <person name="Shuman H.A."/>
            <person name="Segal G."/>
        </authorList>
    </citation>
    <scope>NUCLEOTIDE SEQUENCE [LARGE SCALE GENOMIC DNA]</scope>
    <source>
        <strain evidence="2 3">ATCC 49655</strain>
    </source>
</reference>
<keyword evidence="2" id="KW-0808">Transferase</keyword>
<dbReference type="RefSeq" id="WP_018577665.1">
    <property type="nucleotide sequence ID" value="NZ_KB892405.1"/>
</dbReference>
<proteinExistence type="predicted"/>
<sequence length="183" mass="21213">MRLLKTSRLILRPWLEKDKEPFLHMNQDNKVLEFLAGPMSQEQVNDFMEYQNQQLKDRQYMLWAAELQETGELIGFIGLNYFDKPAHFSPAVEIGWRLGSQYWGLGYATEGALASLEYGFNPLGLDEIVAFTVPDNLRSRNVMEKIGMVHDEEGSFAHPRLDPNHKLSQHVLYRVNALDKCRK</sequence>
<name>A0A0W0ZAZ2_9GAMM</name>
<dbReference type="GO" id="GO:0016747">
    <property type="term" value="F:acyltransferase activity, transferring groups other than amino-acyl groups"/>
    <property type="evidence" value="ECO:0007669"/>
    <property type="project" value="InterPro"/>
</dbReference>
<dbReference type="PANTHER" id="PTHR43792:SF1">
    <property type="entry name" value="N-ACETYLTRANSFERASE DOMAIN-CONTAINING PROTEIN"/>
    <property type="match status" value="1"/>
</dbReference>
<dbReference type="InterPro" id="IPR000182">
    <property type="entry name" value="GNAT_dom"/>
</dbReference>
<dbReference type="PATRIC" id="fig|1122169.6.peg.158"/>
<dbReference type="AlphaFoldDB" id="A0A0W0ZAZ2"/>
<gene>
    <name evidence="2" type="ORF">Lsha_0143</name>
</gene>
<dbReference type="PANTHER" id="PTHR43792">
    <property type="entry name" value="GNAT FAMILY, PUTATIVE (AFU_ORTHOLOGUE AFUA_3G00765)-RELATED-RELATED"/>
    <property type="match status" value="1"/>
</dbReference>
<dbReference type="eggNOG" id="COG1670">
    <property type="taxonomic scope" value="Bacteria"/>
</dbReference>
<dbReference type="Gene3D" id="3.40.630.30">
    <property type="match status" value="1"/>
</dbReference>